<evidence type="ECO:0000256" key="6">
    <source>
        <dbReference type="SAM" id="Phobius"/>
    </source>
</evidence>
<feature type="compositionally biased region" description="Low complexity" evidence="5">
    <location>
        <begin position="1"/>
        <end position="18"/>
    </location>
</feature>
<comment type="similarity">
    <text evidence="1">Belongs to the peptidase S49 family.</text>
</comment>
<dbReference type="InterPro" id="IPR002142">
    <property type="entry name" value="Peptidase_S49"/>
</dbReference>
<keyword evidence="2" id="KW-0645">Protease</keyword>
<dbReference type="RefSeq" id="WP_095548904.1">
    <property type="nucleotide sequence ID" value="NZ_NSJF01000001.1"/>
</dbReference>
<dbReference type="InterPro" id="IPR029045">
    <property type="entry name" value="ClpP/crotonase-like_dom_sf"/>
</dbReference>
<dbReference type="InterPro" id="IPR047272">
    <property type="entry name" value="S49_SppA_C"/>
</dbReference>
<evidence type="ECO:0000256" key="5">
    <source>
        <dbReference type="SAM" id="MobiDB-lite"/>
    </source>
</evidence>
<dbReference type="Proteomes" id="UP000217999">
    <property type="component" value="Unassembled WGS sequence"/>
</dbReference>
<reference evidence="8 9" key="1">
    <citation type="submission" date="2017-08" db="EMBL/GenBank/DDBJ databases">
        <title>WGS of Clinical strains of the CDC Group NO-1 linked to zoonotic infections in humans.</title>
        <authorList>
            <person name="Bernier A.-M."/>
            <person name="Bernard K."/>
        </authorList>
    </citation>
    <scope>NUCLEOTIDE SEQUENCE [LARGE SCALE GENOMIC DNA]</scope>
    <source>
        <strain evidence="8 9">NML03-0146</strain>
    </source>
</reference>
<dbReference type="EMBL" id="NSJF01000001">
    <property type="protein sequence ID" value="PAT36064.1"/>
    <property type="molecule type" value="Genomic_DNA"/>
</dbReference>
<proteinExistence type="inferred from homology"/>
<keyword evidence="3" id="KW-0378">Hydrolase</keyword>
<keyword evidence="6" id="KW-0812">Transmembrane</keyword>
<sequence length="363" mass="38865">MQPYDPSSSPTAAGSGSDVWAERPGIDPAAAQAHGARKKTAKGGPGDGHWERSVLEKLAMASIKEQRAARRWRIFFTLIFLGYLGFITWSVLQKTVLQAPLAETHTAVVRIKGLIADEEEASAGNLYRSLQKAFEAPNAKAVLLQINSPGGSPVQAGILRDEILRLKAKHSKPVYAVIGELGASAAYYVAVAADRIYVDKASMVGSIGVLMNGFGFTGTMDKLGVERRLLSAGEHKGFLDPFSPQDPADVAHAKTMLRQIHAQFIAVVREGRGARLKESPELFSGLVWTGEQAIELGLADGTGSVYSVARDVVKQDKIVDYTQRKSLADKLVRQLGSTAGHALGSSLGQEAAQALRAQGPQLR</sequence>
<evidence type="ECO:0000256" key="2">
    <source>
        <dbReference type="ARBA" id="ARBA00022670"/>
    </source>
</evidence>
<feature type="transmembrane region" description="Helical" evidence="6">
    <location>
        <begin position="74"/>
        <end position="92"/>
    </location>
</feature>
<dbReference type="GO" id="GO:0008236">
    <property type="term" value="F:serine-type peptidase activity"/>
    <property type="evidence" value="ECO:0007669"/>
    <property type="project" value="UniProtKB-KW"/>
</dbReference>
<accession>A0A2A2AEA9</accession>
<protein>
    <submittedName>
        <fullName evidence="8">S49 family peptidase</fullName>
    </submittedName>
</protein>
<dbReference type="AlphaFoldDB" id="A0A2A2AEA9"/>
<dbReference type="PANTHER" id="PTHR42987:SF8">
    <property type="entry name" value="PROTEINASE"/>
    <property type="match status" value="1"/>
</dbReference>
<feature type="region of interest" description="Disordered" evidence="5">
    <location>
        <begin position="1"/>
        <end position="48"/>
    </location>
</feature>
<evidence type="ECO:0000256" key="4">
    <source>
        <dbReference type="ARBA" id="ARBA00022825"/>
    </source>
</evidence>
<comment type="caution">
    <text evidence="8">The sequence shown here is derived from an EMBL/GenBank/DDBJ whole genome shotgun (WGS) entry which is preliminary data.</text>
</comment>
<gene>
    <name evidence="8" type="ORF">CK620_02265</name>
</gene>
<keyword evidence="6" id="KW-1133">Transmembrane helix</keyword>
<dbReference type="Pfam" id="PF01343">
    <property type="entry name" value="Peptidase_S49"/>
    <property type="match status" value="1"/>
</dbReference>
<evidence type="ECO:0000256" key="3">
    <source>
        <dbReference type="ARBA" id="ARBA00022801"/>
    </source>
</evidence>
<evidence type="ECO:0000313" key="9">
    <source>
        <dbReference type="Proteomes" id="UP000217999"/>
    </source>
</evidence>
<name>A0A2A2AEA9_9BURK</name>
<keyword evidence="6" id="KW-0472">Membrane</keyword>
<dbReference type="CDD" id="cd07023">
    <property type="entry name" value="S49_Sppa_N_C"/>
    <property type="match status" value="1"/>
</dbReference>
<dbReference type="Gene3D" id="3.90.226.10">
    <property type="entry name" value="2-enoyl-CoA Hydratase, Chain A, domain 1"/>
    <property type="match status" value="2"/>
</dbReference>
<dbReference type="SUPFAM" id="SSF52096">
    <property type="entry name" value="ClpP/crotonase"/>
    <property type="match status" value="1"/>
</dbReference>
<organism evidence="8 9">
    <name type="scientific">Vandammella animalimorsus</name>
    <dbReference type="NCBI Taxonomy" id="2029117"/>
    <lineage>
        <taxon>Bacteria</taxon>
        <taxon>Pseudomonadati</taxon>
        <taxon>Pseudomonadota</taxon>
        <taxon>Betaproteobacteria</taxon>
        <taxon>Burkholderiales</taxon>
        <taxon>Comamonadaceae</taxon>
        <taxon>Vandammella</taxon>
    </lineage>
</organism>
<evidence type="ECO:0000313" key="8">
    <source>
        <dbReference type="EMBL" id="PAT36064.1"/>
    </source>
</evidence>
<dbReference type="PANTHER" id="PTHR42987">
    <property type="entry name" value="PEPTIDASE S49"/>
    <property type="match status" value="1"/>
</dbReference>
<evidence type="ECO:0000256" key="1">
    <source>
        <dbReference type="ARBA" id="ARBA00008683"/>
    </source>
</evidence>
<feature type="domain" description="Peptidase S49" evidence="7">
    <location>
        <begin position="169"/>
        <end position="314"/>
    </location>
</feature>
<evidence type="ECO:0000259" key="7">
    <source>
        <dbReference type="Pfam" id="PF01343"/>
    </source>
</evidence>
<dbReference type="GO" id="GO:0006508">
    <property type="term" value="P:proteolysis"/>
    <property type="evidence" value="ECO:0007669"/>
    <property type="project" value="UniProtKB-KW"/>
</dbReference>
<keyword evidence="4" id="KW-0720">Serine protease</keyword>